<evidence type="ECO:0000256" key="1">
    <source>
        <dbReference type="SAM" id="MobiDB-lite"/>
    </source>
</evidence>
<dbReference type="Proteomes" id="UP001362999">
    <property type="component" value="Unassembled WGS sequence"/>
</dbReference>
<dbReference type="AlphaFoldDB" id="A0AAW0AL67"/>
<feature type="compositionally biased region" description="Low complexity" evidence="1">
    <location>
        <begin position="198"/>
        <end position="212"/>
    </location>
</feature>
<keyword evidence="3" id="KW-1185">Reference proteome</keyword>
<sequence length="328" mass="36451">MKICLRWLPSLDEYTTASPLSMKLESLLPTPAVLDEKAAPVDEAPQECGGLRVMNLNAASLLLLTQYFRSLCFDLLVIRRGEGVCGPARYGRSSLSYRPSFCLQARDLADIFKRLCNDGDDGRPEEEREVGRQRWNRRRRRRTKGMASGAVRSGDEEETVTPAAFVVASRSSVAPHDRCPALDLRRRRGMYLRVLGDSLSPPSMSTPSASMSTEDRGRKCLRHKDGSAEIVVSHCSQKTLYDLFPVFLPASLPQGARFEHDAAGKFVDVARIDIESILATFAAAAVRTTVTATLVPITLWRRPLRSSSPALLSWSRDLSLPIRPSVYR</sequence>
<feature type="compositionally biased region" description="Basic residues" evidence="1">
    <location>
        <begin position="134"/>
        <end position="144"/>
    </location>
</feature>
<accession>A0AAW0AL67</accession>
<gene>
    <name evidence="2" type="ORF">R3P38DRAFT_3574915</name>
</gene>
<evidence type="ECO:0000313" key="2">
    <source>
        <dbReference type="EMBL" id="KAK7013707.1"/>
    </source>
</evidence>
<feature type="compositionally biased region" description="Basic and acidic residues" evidence="1">
    <location>
        <begin position="120"/>
        <end position="132"/>
    </location>
</feature>
<name>A0AAW0AL67_9AGAR</name>
<protein>
    <submittedName>
        <fullName evidence="2">Uncharacterized protein</fullName>
    </submittedName>
</protein>
<evidence type="ECO:0000313" key="3">
    <source>
        <dbReference type="Proteomes" id="UP001362999"/>
    </source>
</evidence>
<comment type="caution">
    <text evidence="2">The sequence shown here is derived from an EMBL/GenBank/DDBJ whole genome shotgun (WGS) entry which is preliminary data.</text>
</comment>
<proteinExistence type="predicted"/>
<organism evidence="2 3">
    <name type="scientific">Favolaschia claudopus</name>
    <dbReference type="NCBI Taxonomy" id="2862362"/>
    <lineage>
        <taxon>Eukaryota</taxon>
        <taxon>Fungi</taxon>
        <taxon>Dikarya</taxon>
        <taxon>Basidiomycota</taxon>
        <taxon>Agaricomycotina</taxon>
        <taxon>Agaricomycetes</taxon>
        <taxon>Agaricomycetidae</taxon>
        <taxon>Agaricales</taxon>
        <taxon>Marasmiineae</taxon>
        <taxon>Mycenaceae</taxon>
        <taxon>Favolaschia</taxon>
    </lineage>
</organism>
<dbReference type="EMBL" id="JAWWNJ010000058">
    <property type="protein sequence ID" value="KAK7013707.1"/>
    <property type="molecule type" value="Genomic_DNA"/>
</dbReference>
<reference evidence="2 3" key="1">
    <citation type="journal article" date="2024" name="J Genomics">
        <title>Draft genome sequencing and assembly of Favolaschia claudopus CIRM-BRFM 2984 isolated from oak limbs.</title>
        <authorList>
            <person name="Navarro D."/>
            <person name="Drula E."/>
            <person name="Chaduli D."/>
            <person name="Cazenave R."/>
            <person name="Ahrendt S."/>
            <person name="Wang J."/>
            <person name="Lipzen A."/>
            <person name="Daum C."/>
            <person name="Barry K."/>
            <person name="Grigoriev I.V."/>
            <person name="Favel A."/>
            <person name="Rosso M.N."/>
            <person name="Martin F."/>
        </authorList>
    </citation>
    <scope>NUCLEOTIDE SEQUENCE [LARGE SCALE GENOMIC DNA]</scope>
    <source>
        <strain evidence="2 3">CIRM-BRFM 2984</strain>
    </source>
</reference>
<feature type="region of interest" description="Disordered" evidence="1">
    <location>
        <begin position="120"/>
        <end position="154"/>
    </location>
</feature>
<feature type="region of interest" description="Disordered" evidence="1">
    <location>
        <begin position="196"/>
        <end position="215"/>
    </location>
</feature>